<dbReference type="PANTHER" id="PTHR43811:SF19">
    <property type="entry name" value="39 KDA FK506-BINDING NUCLEAR PROTEIN"/>
    <property type="match status" value="1"/>
</dbReference>
<keyword evidence="7" id="KW-0732">Signal</keyword>
<gene>
    <name evidence="9" type="primary">fkpA</name>
    <name evidence="9" type="ORF">ACFOHL_13370</name>
</gene>
<evidence type="ECO:0000256" key="3">
    <source>
        <dbReference type="ARBA" id="ARBA00023110"/>
    </source>
</evidence>
<evidence type="ECO:0000256" key="5">
    <source>
        <dbReference type="PROSITE-ProRule" id="PRU00277"/>
    </source>
</evidence>
<dbReference type="EC" id="5.2.1.8" evidence="6"/>
<comment type="catalytic activity">
    <reaction evidence="1 5 6">
        <text>[protein]-peptidylproline (omega=180) = [protein]-peptidylproline (omega=0)</text>
        <dbReference type="Rhea" id="RHEA:16237"/>
        <dbReference type="Rhea" id="RHEA-COMP:10747"/>
        <dbReference type="Rhea" id="RHEA-COMP:10748"/>
        <dbReference type="ChEBI" id="CHEBI:83833"/>
        <dbReference type="ChEBI" id="CHEBI:83834"/>
        <dbReference type="EC" id="5.2.1.8"/>
    </reaction>
</comment>
<dbReference type="Pfam" id="PF00254">
    <property type="entry name" value="FKBP_C"/>
    <property type="match status" value="1"/>
</dbReference>
<reference evidence="10" key="1">
    <citation type="journal article" date="2019" name="Int. J. Syst. Evol. Microbiol.">
        <title>The Global Catalogue of Microorganisms (GCM) 10K type strain sequencing project: providing services to taxonomists for standard genome sequencing and annotation.</title>
        <authorList>
            <consortium name="The Broad Institute Genomics Platform"/>
            <consortium name="The Broad Institute Genome Sequencing Center for Infectious Disease"/>
            <person name="Wu L."/>
            <person name="Ma J."/>
        </authorList>
    </citation>
    <scope>NUCLEOTIDE SEQUENCE [LARGE SCALE GENOMIC DNA]</scope>
    <source>
        <strain evidence="10">KCTC 52473</strain>
    </source>
</reference>
<dbReference type="Gene3D" id="1.10.287.460">
    <property type="entry name" value="Peptidyl-prolyl cis-trans isomerase, FKBP-type, N-terminal domain"/>
    <property type="match status" value="1"/>
</dbReference>
<dbReference type="SUPFAM" id="SSF54534">
    <property type="entry name" value="FKBP-like"/>
    <property type="match status" value="1"/>
</dbReference>
<comment type="caution">
    <text evidence="9">The sequence shown here is derived from an EMBL/GenBank/DDBJ whole genome shotgun (WGS) entry which is preliminary data.</text>
</comment>
<feature type="signal peptide" evidence="7">
    <location>
        <begin position="1"/>
        <end position="18"/>
    </location>
</feature>
<evidence type="ECO:0000313" key="9">
    <source>
        <dbReference type="EMBL" id="MFC3122609.1"/>
    </source>
</evidence>
<dbReference type="InterPro" id="IPR000774">
    <property type="entry name" value="PPIase_FKBP_N"/>
</dbReference>
<dbReference type="EMBL" id="JBHRSW010000029">
    <property type="protein sequence ID" value="MFC3122609.1"/>
    <property type="molecule type" value="Genomic_DNA"/>
</dbReference>
<dbReference type="NCBIfam" id="NF008150">
    <property type="entry name" value="PRK10902.1"/>
    <property type="match status" value="1"/>
</dbReference>
<dbReference type="PANTHER" id="PTHR43811">
    <property type="entry name" value="FKBP-TYPE PEPTIDYL-PROLYL CIS-TRANS ISOMERASE FKPA"/>
    <property type="match status" value="1"/>
</dbReference>
<dbReference type="Pfam" id="PF01346">
    <property type="entry name" value="FKBP_N"/>
    <property type="match status" value="1"/>
</dbReference>
<evidence type="ECO:0000256" key="7">
    <source>
        <dbReference type="SAM" id="SignalP"/>
    </source>
</evidence>
<feature type="chain" id="PRO_5047106140" description="Peptidyl-prolyl cis-trans isomerase" evidence="7">
    <location>
        <begin position="19"/>
        <end position="254"/>
    </location>
</feature>
<comment type="similarity">
    <text evidence="2 6">Belongs to the FKBP-type PPIase family.</text>
</comment>
<dbReference type="InterPro" id="IPR001179">
    <property type="entry name" value="PPIase_FKBP_dom"/>
</dbReference>
<protein>
    <recommendedName>
        <fullName evidence="6">Peptidyl-prolyl cis-trans isomerase</fullName>
        <ecNumber evidence="6">5.2.1.8</ecNumber>
    </recommendedName>
</protein>
<feature type="domain" description="PPIase FKBP-type" evidence="8">
    <location>
        <begin position="165"/>
        <end position="250"/>
    </location>
</feature>
<dbReference type="Proteomes" id="UP001595478">
    <property type="component" value="Unassembled WGS sequence"/>
</dbReference>
<name>A0ABV7FQJ7_9ALTE</name>
<proteinExistence type="inferred from homology"/>
<accession>A0ABV7FQJ7</accession>
<evidence type="ECO:0000259" key="8">
    <source>
        <dbReference type="PROSITE" id="PS50059"/>
    </source>
</evidence>
<dbReference type="RefSeq" id="WP_376920737.1">
    <property type="nucleotide sequence ID" value="NZ_JBHRSW010000029.1"/>
</dbReference>
<evidence type="ECO:0000256" key="2">
    <source>
        <dbReference type="ARBA" id="ARBA00006577"/>
    </source>
</evidence>
<evidence type="ECO:0000256" key="6">
    <source>
        <dbReference type="RuleBase" id="RU003915"/>
    </source>
</evidence>
<dbReference type="PROSITE" id="PS51257">
    <property type="entry name" value="PROKAR_LIPOPROTEIN"/>
    <property type="match status" value="1"/>
</dbReference>
<keyword evidence="10" id="KW-1185">Reference proteome</keyword>
<keyword evidence="3 5" id="KW-0697">Rotamase</keyword>
<sequence length="254" mass="27485">MKKAYLATTLLAALTLTACGGAKTEDTTETTSTVEESTAVETMTDAQKQSYALGASMGLYVKNRFEEQKKLGLDVSEKALLDGLKDALADNSKFTQTELQQITQAADAALRAAQQERDDKAAEENIAKGKAFLEENAGKEGVKTTESGLQYKVISEAEGESPKATDIVKVHYRGTLLDGTEFDSSHKRGAPAEFPLNQVIPGWTEGVQLMNVGEKYEFFIPSELAYGTRATGKITPNSTLIFEVELLEIVSQGE</sequence>
<evidence type="ECO:0000313" key="10">
    <source>
        <dbReference type="Proteomes" id="UP001595478"/>
    </source>
</evidence>
<dbReference type="InterPro" id="IPR046357">
    <property type="entry name" value="PPIase_dom_sf"/>
</dbReference>
<dbReference type="InterPro" id="IPR036944">
    <property type="entry name" value="PPIase_FKBP_N_sf"/>
</dbReference>
<organism evidence="9 10">
    <name type="scientific">Agaribacter flavus</name>
    <dbReference type="NCBI Taxonomy" id="1902781"/>
    <lineage>
        <taxon>Bacteria</taxon>
        <taxon>Pseudomonadati</taxon>
        <taxon>Pseudomonadota</taxon>
        <taxon>Gammaproteobacteria</taxon>
        <taxon>Alteromonadales</taxon>
        <taxon>Alteromonadaceae</taxon>
        <taxon>Agaribacter</taxon>
    </lineage>
</organism>
<dbReference type="GO" id="GO:0003755">
    <property type="term" value="F:peptidyl-prolyl cis-trans isomerase activity"/>
    <property type="evidence" value="ECO:0007669"/>
    <property type="project" value="UniProtKB-EC"/>
</dbReference>
<dbReference type="PROSITE" id="PS50059">
    <property type="entry name" value="FKBP_PPIASE"/>
    <property type="match status" value="1"/>
</dbReference>
<keyword evidence="4 5" id="KW-0413">Isomerase</keyword>
<evidence type="ECO:0000256" key="4">
    <source>
        <dbReference type="ARBA" id="ARBA00023235"/>
    </source>
</evidence>
<dbReference type="Gene3D" id="3.10.50.40">
    <property type="match status" value="1"/>
</dbReference>
<evidence type="ECO:0000256" key="1">
    <source>
        <dbReference type="ARBA" id="ARBA00000971"/>
    </source>
</evidence>